<dbReference type="InterPro" id="IPR018022">
    <property type="entry name" value="IPT"/>
</dbReference>
<evidence type="ECO:0000256" key="6">
    <source>
        <dbReference type="ARBA" id="ARBA00022741"/>
    </source>
</evidence>
<reference evidence="14 15" key="1">
    <citation type="submission" date="2019-03" db="EMBL/GenBank/DDBJ databases">
        <title>Genomic Encyclopedia of Archaeal and Bacterial Type Strains, Phase II (KMG-II): from individual species to whole genera.</title>
        <authorList>
            <person name="Goeker M."/>
        </authorList>
    </citation>
    <scope>NUCLEOTIDE SEQUENCE [LARGE SCALE GENOMIC DNA]</scope>
    <source>
        <strain evidence="14 15">DSM 28323</strain>
    </source>
</reference>
<dbReference type="PANTHER" id="PTHR11088">
    <property type="entry name" value="TRNA DIMETHYLALLYLTRANSFERASE"/>
    <property type="match status" value="1"/>
</dbReference>
<accession>A0A4R6IWJ8</accession>
<proteinExistence type="inferred from homology"/>
<feature type="site" description="Interaction with substrate tRNA" evidence="10">
    <location>
        <position position="125"/>
    </location>
</feature>
<keyword evidence="7 10" id="KW-0067">ATP-binding</keyword>
<keyword evidence="6 10" id="KW-0547">Nucleotide-binding</keyword>
<evidence type="ECO:0000256" key="11">
    <source>
        <dbReference type="RuleBase" id="RU003783"/>
    </source>
</evidence>
<dbReference type="SUPFAM" id="SSF52540">
    <property type="entry name" value="P-loop containing nucleoside triphosphate hydrolases"/>
    <property type="match status" value="2"/>
</dbReference>
<dbReference type="GO" id="GO:0005524">
    <property type="term" value="F:ATP binding"/>
    <property type="evidence" value="ECO:0007669"/>
    <property type="project" value="UniProtKB-UniRule"/>
</dbReference>
<evidence type="ECO:0000256" key="8">
    <source>
        <dbReference type="ARBA" id="ARBA00022842"/>
    </source>
</evidence>
<keyword evidence="15" id="KW-1185">Reference proteome</keyword>
<evidence type="ECO:0000256" key="7">
    <source>
        <dbReference type="ARBA" id="ARBA00022840"/>
    </source>
</evidence>
<dbReference type="InterPro" id="IPR039657">
    <property type="entry name" value="Dimethylallyltransferase"/>
</dbReference>
<comment type="caution">
    <text evidence="10">Lacks conserved residue(s) required for the propagation of feature annotation.</text>
</comment>
<evidence type="ECO:0000313" key="14">
    <source>
        <dbReference type="EMBL" id="TDO27080.1"/>
    </source>
</evidence>
<dbReference type="GO" id="GO:0006400">
    <property type="term" value="P:tRNA modification"/>
    <property type="evidence" value="ECO:0007669"/>
    <property type="project" value="TreeGrafter"/>
</dbReference>
<evidence type="ECO:0000313" key="15">
    <source>
        <dbReference type="Proteomes" id="UP000295741"/>
    </source>
</evidence>
<evidence type="ECO:0000256" key="10">
    <source>
        <dbReference type="HAMAP-Rule" id="MF_00185"/>
    </source>
</evidence>
<evidence type="ECO:0000256" key="13">
    <source>
        <dbReference type="RuleBase" id="RU003785"/>
    </source>
</evidence>
<keyword evidence="5 10" id="KW-0819">tRNA processing</keyword>
<dbReference type="Pfam" id="PF01715">
    <property type="entry name" value="IPPT"/>
    <property type="match status" value="1"/>
</dbReference>
<evidence type="ECO:0000256" key="3">
    <source>
        <dbReference type="ARBA" id="ARBA00005842"/>
    </source>
</evidence>
<dbReference type="NCBIfam" id="TIGR00174">
    <property type="entry name" value="miaA"/>
    <property type="match status" value="1"/>
</dbReference>
<comment type="caution">
    <text evidence="14">The sequence shown here is derived from an EMBL/GenBank/DDBJ whole genome shotgun (WGS) entry which is preliminary data.</text>
</comment>
<dbReference type="EC" id="2.5.1.75" evidence="10"/>
<dbReference type="EMBL" id="SNWP01000011">
    <property type="protein sequence ID" value="TDO27080.1"/>
    <property type="molecule type" value="Genomic_DNA"/>
</dbReference>
<evidence type="ECO:0000256" key="1">
    <source>
        <dbReference type="ARBA" id="ARBA00001946"/>
    </source>
</evidence>
<organism evidence="14 15">
    <name type="scientific">Sediminibacterium goheungense</name>
    <dbReference type="NCBI Taxonomy" id="1086393"/>
    <lineage>
        <taxon>Bacteria</taxon>
        <taxon>Pseudomonadati</taxon>
        <taxon>Bacteroidota</taxon>
        <taxon>Chitinophagia</taxon>
        <taxon>Chitinophagales</taxon>
        <taxon>Chitinophagaceae</taxon>
        <taxon>Sediminibacterium</taxon>
    </lineage>
</organism>
<feature type="region of interest" description="Interaction with substrate tRNA" evidence="10">
    <location>
        <begin position="37"/>
        <end position="40"/>
    </location>
</feature>
<dbReference type="Gene3D" id="3.40.50.300">
    <property type="entry name" value="P-loop containing nucleotide triphosphate hydrolases"/>
    <property type="match status" value="1"/>
</dbReference>
<evidence type="ECO:0000256" key="12">
    <source>
        <dbReference type="RuleBase" id="RU003784"/>
    </source>
</evidence>
<keyword evidence="8 10" id="KW-0460">Magnesium</keyword>
<evidence type="ECO:0000256" key="2">
    <source>
        <dbReference type="ARBA" id="ARBA00003213"/>
    </source>
</evidence>
<feature type="binding site" evidence="10">
    <location>
        <begin position="14"/>
        <end position="19"/>
    </location>
    <ligand>
        <name>substrate</name>
    </ligand>
</feature>
<dbReference type="Proteomes" id="UP000295741">
    <property type="component" value="Unassembled WGS sequence"/>
</dbReference>
<gene>
    <name evidence="10" type="primary">miaA</name>
    <name evidence="14" type="ORF">BC659_2398</name>
</gene>
<evidence type="ECO:0000256" key="4">
    <source>
        <dbReference type="ARBA" id="ARBA00022679"/>
    </source>
</evidence>
<comment type="catalytic activity">
    <reaction evidence="9 10 11">
        <text>adenosine(37) in tRNA + dimethylallyl diphosphate = N(6)-dimethylallyladenosine(37) in tRNA + diphosphate</text>
        <dbReference type="Rhea" id="RHEA:26482"/>
        <dbReference type="Rhea" id="RHEA-COMP:10162"/>
        <dbReference type="Rhea" id="RHEA-COMP:10375"/>
        <dbReference type="ChEBI" id="CHEBI:33019"/>
        <dbReference type="ChEBI" id="CHEBI:57623"/>
        <dbReference type="ChEBI" id="CHEBI:74411"/>
        <dbReference type="ChEBI" id="CHEBI:74415"/>
        <dbReference type="EC" id="2.5.1.75"/>
    </reaction>
</comment>
<dbReference type="PANTHER" id="PTHR11088:SF60">
    <property type="entry name" value="TRNA DIMETHYLALLYLTRANSFERASE"/>
    <property type="match status" value="1"/>
</dbReference>
<dbReference type="InterPro" id="IPR027417">
    <property type="entry name" value="P-loop_NTPase"/>
</dbReference>
<comment type="similarity">
    <text evidence="3 10 13">Belongs to the IPP transferase family.</text>
</comment>
<protein>
    <recommendedName>
        <fullName evidence="10">tRNA dimethylallyltransferase</fullName>
        <ecNumber evidence="10">2.5.1.75</ecNumber>
    </recommendedName>
    <alternativeName>
        <fullName evidence="10">Dimethylallyl diphosphate:tRNA dimethylallyltransferase</fullName>
        <shortName evidence="10">DMAPP:tRNA dimethylallyltransferase</shortName>
        <shortName evidence="10">DMATase</shortName>
    </alternativeName>
    <alternativeName>
        <fullName evidence="10">Isopentenyl-diphosphate:tRNA isopentenyltransferase</fullName>
        <shortName evidence="10">IPP transferase</shortName>
        <shortName evidence="10">IPPT</shortName>
        <shortName evidence="10">IPTase</shortName>
    </alternativeName>
</protein>
<feature type="site" description="Interaction with substrate tRNA" evidence="10">
    <location>
        <position position="103"/>
    </location>
</feature>
<feature type="binding site" evidence="10">
    <location>
        <begin position="12"/>
        <end position="19"/>
    </location>
    <ligand>
        <name>ATP</name>
        <dbReference type="ChEBI" id="CHEBI:30616"/>
    </ligand>
</feature>
<feature type="region of interest" description="Interaction with substrate tRNA" evidence="10">
    <location>
        <begin position="161"/>
        <end position="165"/>
    </location>
</feature>
<comment type="cofactor">
    <cofactor evidence="1 10">
        <name>Mg(2+)</name>
        <dbReference type="ChEBI" id="CHEBI:18420"/>
    </cofactor>
</comment>
<dbReference type="AlphaFoldDB" id="A0A4R6IWJ8"/>
<evidence type="ECO:0000256" key="5">
    <source>
        <dbReference type="ARBA" id="ARBA00022694"/>
    </source>
</evidence>
<dbReference type="HAMAP" id="MF_00185">
    <property type="entry name" value="IPP_trans"/>
    <property type="match status" value="1"/>
</dbReference>
<name>A0A4R6IWJ8_9BACT</name>
<dbReference type="RefSeq" id="WP_133474945.1">
    <property type="nucleotide sequence ID" value="NZ_SNWP01000011.1"/>
</dbReference>
<dbReference type="Gene3D" id="1.10.20.140">
    <property type="match status" value="1"/>
</dbReference>
<comment type="function">
    <text evidence="2 10 12">Catalyzes the transfer of a dimethylallyl group onto the adenine at position 37 in tRNAs that read codons beginning with uridine, leading to the formation of N6-(dimethylallyl)adenosine (i(6)A).</text>
</comment>
<evidence type="ECO:0000256" key="9">
    <source>
        <dbReference type="ARBA" id="ARBA00049563"/>
    </source>
</evidence>
<keyword evidence="4 10" id="KW-0808">Transferase</keyword>
<dbReference type="OrthoDB" id="9776390at2"/>
<comment type="subunit">
    <text evidence="10">Monomer.</text>
</comment>
<sequence length="307" mass="35237">MPQQNTVILIAGPTAVGKTAAAISLAKQFHTEIISADSRQCYREMNIGVARPSPEELLAIPHHFIASHTIHEEVNAGVFETYALEKAETLFKEHPIVVLTGGTGLYIKAFCDGIDEMPAIPSEIRKRIILSYEEKGLGWLQEQLMEKDPLFWKTAEQQNPQRLMRALEFIEAVGQSITLFRSGKKAERPFQVIKIGLEMQRDLLNTRINQRVDMMMQSGLLEETKQLFPLRQLNALQTVGYQELFDHLEDKTDLNRAIELIKQHTRQYAKRQMTWFKKDSSIHWVNAAVDIEDQIFSFLKPYNLFPV</sequence>
<dbReference type="GO" id="GO:0052381">
    <property type="term" value="F:tRNA dimethylallyltransferase activity"/>
    <property type="evidence" value="ECO:0007669"/>
    <property type="project" value="UniProtKB-UniRule"/>
</dbReference>